<dbReference type="InParanoid" id="A0A059B187"/>
<evidence type="ECO:0000313" key="1">
    <source>
        <dbReference type="EMBL" id="KCW59794.1"/>
    </source>
</evidence>
<accession>A0A059B187</accession>
<protein>
    <submittedName>
        <fullName evidence="1">Uncharacterized protein</fullName>
    </submittedName>
</protein>
<sequence>MLGHHKPSHVSYIFHTHAMPQRLYVAFCNILGMHSNEMGTRYYIDHHKYQVKYSSKQYHIRIAKRS</sequence>
<dbReference type="Gramene" id="KCW59794">
    <property type="protein sequence ID" value="KCW59794"/>
    <property type="gene ID" value="EUGRSUZ_H02542"/>
</dbReference>
<gene>
    <name evidence="1" type="ORF">EUGRSUZ_H02542</name>
</gene>
<name>A0A059B187_EUCGR</name>
<organism evidence="1">
    <name type="scientific">Eucalyptus grandis</name>
    <name type="common">Flooded gum</name>
    <dbReference type="NCBI Taxonomy" id="71139"/>
    <lineage>
        <taxon>Eukaryota</taxon>
        <taxon>Viridiplantae</taxon>
        <taxon>Streptophyta</taxon>
        <taxon>Embryophyta</taxon>
        <taxon>Tracheophyta</taxon>
        <taxon>Spermatophyta</taxon>
        <taxon>Magnoliopsida</taxon>
        <taxon>eudicotyledons</taxon>
        <taxon>Gunneridae</taxon>
        <taxon>Pentapetalae</taxon>
        <taxon>rosids</taxon>
        <taxon>malvids</taxon>
        <taxon>Myrtales</taxon>
        <taxon>Myrtaceae</taxon>
        <taxon>Myrtoideae</taxon>
        <taxon>Eucalypteae</taxon>
        <taxon>Eucalyptus</taxon>
    </lineage>
</organism>
<reference evidence="1" key="1">
    <citation type="submission" date="2013-07" db="EMBL/GenBank/DDBJ databases">
        <title>The genome of Eucalyptus grandis.</title>
        <authorList>
            <person name="Schmutz J."/>
            <person name="Hayes R."/>
            <person name="Myburg A."/>
            <person name="Tuskan G."/>
            <person name="Grattapaglia D."/>
            <person name="Rokhsar D.S."/>
        </authorList>
    </citation>
    <scope>NUCLEOTIDE SEQUENCE</scope>
    <source>
        <tissue evidence="1">Leaf extractions</tissue>
    </source>
</reference>
<dbReference type="EMBL" id="KK198760">
    <property type="protein sequence ID" value="KCW59794.1"/>
    <property type="molecule type" value="Genomic_DNA"/>
</dbReference>
<dbReference type="AlphaFoldDB" id="A0A059B187"/>
<proteinExistence type="predicted"/>